<evidence type="ECO:0000313" key="2">
    <source>
        <dbReference type="EMBL" id="PJC31025.1"/>
    </source>
</evidence>
<evidence type="ECO:0000313" key="3">
    <source>
        <dbReference type="Proteomes" id="UP000231383"/>
    </source>
</evidence>
<organism evidence="2 3">
    <name type="scientific">Candidatus Roizmanbacteria bacterium CG_4_9_14_0_2_um_filter_39_13</name>
    <dbReference type="NCBI Taxonomy" id="1974839"/>
    <lineage>
        <taxon>Bacteria</taxon>
        <taxon>Candidatus Roizmaniibacteriota</taxon>
    </lineage>
</organism>
<comment type="caution">
    <text evidence="2">The sequence shown here is derived from an EMBL/GenBank/DDBJ whole genome shotgun (WGS) entry which is preliminary data.</text>
</comment>
<dbReference type="EMBL" id="PFSC01000122">
    <property type="protein sequence ID" value="PJC31025.1"/>
    <property type="molecule type" value="Genomic_DNA"/>
</dbReference>
<feature type="compositionally biased region" description="Basic and acidic residues" evidence="1">
    <location>
        <begin position="1"/>
        <end position="32"/>
    </location>
</feature>
<evidence type="ECO:0000256" key="1">
    <source>
        <dbReference type="SAM" id="MobiDB-lite"/>
    </source>
</evidence>
<dbReference type="AlphaFoldDB" id="A0A2M8EXY0"/>
<protein>
    <submittedName>
        <fullName evidence="2">Uncharacterized protein</fullName>
    </submittedName>
</protein>
<gene>
    <name evidence="2" type="ORF">CO051_04560</name>
</gene>
<sequence length="66" mass="7494">MESSKEQGNKGTREQGNKGTREQRNKGTREQGNKGTRNNKFNKKICHKVLSKCGENKKLIGSFLEK</sequence>
<name>A0A2M8EXY0_9BACT</name>
<dbReference type="Proteomes" id="UP000231383">
    <property type="component" value="Unassembled WGS sequence"/>
</dbReference>
<proteinExistence type="predicted"/>
<feature type="region of interest" description="Disordered" evidence="1">
    <location>
        <begin position="1"/>
        <end position="43"/>
    </location>
</feature>
<reference evidence="3" key="1">
    <citation type="submission" date="2017-09" db="EMBL/GenBank/DDBJ databases">
        <title>Depth-based differentiation of microbial function through sediment-hosted aquifers and enrichment of novel symbionts in the deep terrestrial subsurface.</title>
        <authorList>
            <person name="Probst A.J."/>
            <person name="Ladd B."/>
            <person name="Jarett J.K."/>
            <person name="Geller-Mcgrath D.E."/>
            <person name="Sieber C.M.K."/>
            <person name="Emerson J.B."/>
            <person name="Anantharaman K."/>
            <person name="Thomas B.C."/>
            <person name="Malmstrom R."/>
            <person name="Stieglmeier M."/>
            <person name="Klingl A."/>
            <person name="Woyke T."/>
            <person name="Ryan C.M."/>
            <person name="Banfield J.F."/>
        </authorList>
    </citation>
    <scope>NUCLEOTIDE SEQUENCE [LARGE SCALE GENOMIC DNA]</scope>
</reference>
<accession>A0A2M8EXY0</accession>